<organism evidence="2 3">
    <name type="scientific">Anaerobium acetethylicum</name>
    <dbReference type="NCBI Taxonomy" id="1619234"/>
    <lineage>
        <taxon>Bacteria</taxon>
        <taxon>Bacillati</taxon>
        <taxon>Bacillota</taxon>
        <taxon>Clostridia</taxon>
        <taxon>Lachnospirales</taxon>
        <taxon>Lachnospiraceae</taxon>
        <taxon>Anaerobium</taxon>
    </lineage>
</organism>
<sequence>MVELEKENNPKHEPMLNGMRMLIKNGPPIGKAPWLIIAAERRGFPSREEQAIAYCMENMWLKATSLGLGIQLVSAISDLNYNSQFSELLGLQQGEFCFDAFSIGYPVKAFSETPRKEPVLSVTWFE</sequence>
<protein>
    <submittedName>
        <fullName evidence="2">Nitroreductase family protein</fullName>
    </submittedName>
</protein>
<reference evidence="2 3" key="1">
    <citation type="submission" date="2016-09" db="EMBL/GenBank/DDBJ databases">
        <authorList>
            <person name="Capua I."/>
            <person name="De Benedictis P."/>
            <person name="Joannis T."/>
            <person name="Lombin L.H."/>
            <person name="Cattoli G."/>
        </authorList>
    </citation>
    <scope>NUCLEOTIDE SEQUENCE [LARGE SCALE GENOMIC DNA]</scope>
    <source>
        <strain evidence="2 3">GluBS11</strain>
    </source>
</reference>
<dbReference type="AlphaFoldDB" id="A0A1D3TZL6"/>
<evidence type="ECO:0000259" key="1">
    <source>
        <dbReference type="Pfam" id="PF00881"/>
    </source>
</evidence>
<name>A0A1D3TZL6_9FIRM</name>
<keyword evidence="3" id="KW-1185">Reference proteome</keyword>
<dbReference type="OrthoDB" id="9812105at2"/>
<dbReference type="InterPro" id="IPR000415">
    <property type="entry name" value="Nitroreductase-like"/>
</dbReference>
<dbReference type="STRING" id="1619234.SAMN05421730_11051"/>
<feature type="domain" description="Nitroreductase" evidence="1">
    <location>
        <begin position="25"/>
        <end position="105"/>
    </location>
</feature>
<dbReference type="SUPFAM" id="SSF55469">
    <property type="entry name" value="FMN-dependent nitroreductase-like"/>
    <property type="match status" value="1"/>
</dbReference>
<dbReference type="RefSeq" id="WP_091237187.1">
    <property type="nucleotide sequence ID" value="NZ_FMKA01000105.1"/>
</dbReference>
<dbReference type="EMBL" id="FMKA01000105">
    <property type="protein sequence ID" value="SCQ00043.1"/>
    <property type="molecule type" value="Genomic_DNA"/>
</dbReference>
<evidence type="ECO:0000313" key="3">
    <source>
        <dbReference type="Proteomes" id="UP000199315"/>
    </source>
</evidence>
<dbReference type="Gene3D" id="3.40.109.10">
    <property type="entry name" value="NADH Oxidase"/>
    <property type="match status" value="1"/>
</dbReference>
<dbReference type="Pfam" id="PF00881">
    <property type="entry name" value="Nitroreductase"/>
    <property type="match status" value="1"/>
</dbReference>
<dbReference type="InterPro" id="IPR029479">
    <property type="entry name" value="Nitroreductase"/>
</dbReference>
<evidence type="ECO:0000313" key="2">
    <source>
        <dbReference type="EMBL" id="SCQ00043.1"/>
    </source>
</evidence>
<accession>A0A1D3TZL6</accession>
<proteinExistence type="predicted"/>
<dbReference type="Proteomes" id="UP000199315">
    <property type="component" value="Unassembled WGS sequence"/>
</dbReference>
<dbReference type="GO" id="GO:0016491">
    <property type="term" value="F:oxidoreductase activity"/>
    <property type="evidence" value="ECO:0007669"/>
    <property type="project" value="InterPro"/>
</dbReference>
<gene>
    <name evidence="2" type="ORF">SAMN05421730_11051</name>
</gene>